<dbReference type="Gene3D" id="2.40.30.10">
    <property type="entry name" value="Translation factors"/>
    <property type="match status" value="1"/>
</dbReference>
<name>A0ABW4RZJ8_9RHOB</name>
<dbReference type="PANTHER" id="PTHR42815">
    <property type="entry name" value="FAD-BINDING, PUTATIVE (AFU_ORTHOLOGUE AFUA_6G07600)-RELATED"/>
    <property type="match status" value="1"/>
</dbReference>
<dbReference type="CDD" id="cd06184">
    <property type="entry name" value="flavohem_like_fad_nad_binding"/>
    <property type="match status" value="1"/>
</dbReference>
<dbReference type="InterPro" id="IPR008333">
    <property type="entry name" value="Cbr1-like_FAD-bd_dom"/>
</dbReference>
<feature type="domain" description="FAD-binding FR-type" evidence="1">
    <location>
        <begin position="301"/>
        <end position="406"/>
    </location>
</feature>
<dbReference type="Pfam" id="PF00970">
    <property type="entry name" value="FAD_binding_6"/>
    <property type="match status" value="1"/>
</dbReference>
<dbReference type="RefSeq" id="WP_390258658.1">
    <property type="nucleotide sequence ID" value="NZ_JBHUGH010000001.1"/>
</dbReference>
<dbReference type="InterPro" id="IPR017927">
    <property type="entry name" value="FAD-bd_FR_type"/>
</dbReference>
<evidence type="ECO:0000259" key="1">
    <source>
        <dbReference type="PROSITE" id="PS51384"/>
    </source>
</evidence>
<protein>
    <submittedName>
        <fullName evidence="2">Pyridoxamine 5'-phosphate oxidase family protein</fullName>
    </submittedName>
</protein>
<dbReference type="InterPro" id="IPR012349">
    <property type="entry name" value="Split_barrel_FMN-bd"/>
</dbReference>
<dbReference type="InterPro" id="IPR001433">
    <property type="entry name" value="OxRdtase_FAD/NAD-bd"/>
</dbReference>
<keyword evidence="3" id="KW-1185">Reference proteome</keyword>
<dbReference type="PANTHER" id="PTHR42815:SF2">
    <property type="entry name" value="FAD-BINDING, PUTATIVE (AFU_ORTHOLOGUE AFUA_6G07600)-RELATED"/>
    <property type="match status" value="1"/>
</dbReference>
<dbReference type="InterPro" id="IPR039261">
    <property type="entry name" value="FNR_nucleotide-bd"/>
</dbReference>
<evidence type="ECO:0000313" key="2">
    <source>
        <dbReference type="EMBL" id="MFD1910757.1"/>
    </source>
</evidence>
<evidence type="ECO:0000313" key="3">
    <source>
        <dbReference type="Proteomes" id="UP001597353"/>
    </source>
</evidence>
<dbReference type="InterPro" id="IPR017938">
    <property type="entry name" value="Riboflavin_synthase-like_b-brl"/>
</dbReference>
<dbReference type="Proteomes" id="UP001597353">
    <property type="component" value="Unassembled WGS sequence"/>
</dbReference>
<comment type="caution">
    <text evidence="2">The sequence shown here is derived from an EMBL/GenBank/DDBJ whole genome shotgun (WGS) entry which is preliminary data.</text>
</comment>
<dbReference type="SUPFAM" id="SSF63380">
    <property type="entry name" value="Riboflavin synthase domain-like"/>
    <property type="match status" value="1"/>
</dbReference>
<dbReference type="SUPFAM" id="SSF50475">
    <property type="entry name" value="FMN-binding split barrel"/>
    <property type="match status" value="1"/>
</dbReference>
<dbReference type="PROSITE" id="PS51384">
    <property type="entry name" value="FAD_FR"/>
    <property type="match status" value="1"/>
</dbReference>
<sequence length="544" mass="58301">MTSEHSPFHPGELEAQRRAGAGDVASWAGGFIRDHMPDQHRAFFASLPFLVIAGGDGDGWPWVTIVEGPAGFVSTPDKRRLSVAARLPPQDPLSATLVPGAKIGALGIELATRRRNRLNGLIRADDAGFAIEVRQSFGNCPQYIHERVWHRAEPATEASARLSRRLDPGQQARITAADTFFIGSGYSAGGDRPSDGYDASHRGGAPGFVRVMGGGTVLRIPDYAGNNYFNTIGNLVSDPRVGLLFVDFATGGLLHVAGRARIDWAPRDSHDPNARRMIEVAVEKVIDRPGALTLRWRDEGDMLQQLRVIGKETESDRITSFHLAAADGTALPPFAAGQHLPVELDVPGQPQRVGRSYSLSGSPLGGTYRISVKREDHGIASTFLHSATGIGDTITARQPAGDFTLPGGDGALVLVSAGVGVTPMLSMLQAVVASPSSRPVWFVHGARDRQSHAFRAEVDALIRQRANITRKVFYSAPRESDRKGADFDVAGRVSEQHLLALGAGTQAHYMLCGPARFLADLRAGLEAGNVPPDHIHFETFGPSG</sequence>
<dbReference type="Pfam" id="PF00175">
    <property type="entry name" value="NAD_binding_1"/>
    <property type="match status" value="1"/>
</dbReference>
<dbReference type="Gene3D" id="2.30.110.10">
    <property type="entry name" value="Electron Transport, Fmn-binding Protein, Chain A"/>
    <property type="match status" value="1"/>
</dbReference>
<reference evidence="3" key="1">
    <citation type="journal article" date="2019" name="Int. J. Syst. Evol. Microbiol.">
        <title>The Global Catalogue of Microorganisms (GCM) 10K type strain sequencing project: providing services to taxonomists for standard genome sequencing and annotation.</title>
        <authorList>
            <consortium name="The Broad Institute Genomics Platform"/>
            <consortium name="The Broad Institute Genome Sequencing Center for Infectious Disease"/>
            <person name="Wu L."/>
            <person name="Ma J."/>
        </authorList>
    </citation>
    <scope>NUCLEOTIDE SEQUENCE [LARGE SCALE GENOMIC DNA]</scope>
    <source>
        <strain evidence="3">CGMCC 4.7242</strain>
    </source>
</reference>
<accession>A0ABW4RZJ8</accession>
<dbReference type="EMBL" id="JBHUGH010000001">
    <property type="protein sequence ID" value="MFD1910757.1"/>
    <property type="molecule type" value="Genomic_DNA"/>
</dbReference>
<dbReference type="PRINTS" id="PR00409">
    <property type="entry name" value="PHDIOXRDTASE"/>
</dbReference>
<gene>
    <name evidence="2" type="ORF">ACFSGJ_00850</name>
</gene>
<organism evidence="2 3">
    <name type="scientific">Halodurantibacterium flavum</name>
    <dbReference type="NCBI Taxonomy" id="1382802"/>
    <lineage>
        <taxon>Bacteria</taxon>
        <taxon>Pseudomonadati</taxon>
        <taxon>Pseudomonadota</taxon>
        <taxon>Alphaproteobacteria</taxon>
        <taxon>Rhodobacterales</taxon>
        <taxon>Paracoccaceae</taxon>
        <taxon>Halodurantibacterium</taxon>
    </lineage>
</organism>
<proteinExistence type="predicted"/>
<dbReference type="Gene3D" id="3.40.50.80">
    <property type="entry name" value="Nucleotide-binding domain of ferredoxin-NADP reductase (FNR) module"/>
    <property type="match status" value="1"/>
</dbReference>
<dbReference type="SUPFAM" id="SSF52343">
    <property type="entry name" value="Ferredoxin reductase-like, C-terminal NADP-linked domain"/>
    <property type="match status" value="1"/>
</dbReference>